<comment type="caution">
    <text evidence="1">The sequence shown here is derived from an EMBL/GenBank/DDBJ whole genome shotgun (WGS) entry which is preliminary data.</text>
</comment>
<sequence>MFDQFVMNLKQGQPIVQVVSAPRRAPIDKLAQHRGYPFTGTIEEKPGEAEYWLERITQIVTKQLSCSDEHKLKCAIDLLVDEVLSWWETTTLTTPTEKVTWEFFVEEFKKMYIREQHFDERRKKF</sequence>
<dbReference type="Proteomes" id="UP001396334">
    <property type="component" value="Unassembled WGS sequence"/>
</dbReference>
<dbReference type="EMBL" id="JBBPBN010000005">
    <property type="protein sequence ID" value="KAK9036984.1"/>
    <property type="molecule type" value="Genomic_DNA"/>
</dbReference>
<gene>
    <name evidence="1" type="ORF">V6N11_021907</name>
</gene>
<keyword evidence="2" id="KW-1185">Reference proteome</keyword>
<accession>A0ABR2TID6</accession>
<proteinExistence type="predicted"/>
<evidence type="ECO:0000313" key="2">
    <source>
        <dbReference type="Proteomes" id="UP001396334"/>
    </source>
</evidence>
<reference evidence="1 2" key="1">
    <citation type="journal article" date="2024" name="G3 (Bethesda)">
        <title>Genome assembly of Hibiscus sabdariffa L. provides insights into metabolisms of medicinal natural products.</title>
        <authorList>
            <person name="Kim T."/>
        </authorList>
    </citation>
    <scope>NUCLEOTIDE SEQUENCE [LARGE SCALE GENOMIC DNA]</scope>
    <source>
        <strain evidence="1">TK-2024</strain>
        <tissue evidence="1">Old leaves</tissue>
    </source>
</reference>
<protein>
    <recommendedName>
        <fullName evidence="3">Retrotransposon gag domain-containing protein</fullName>
    </recommendedName>
</protein>
<organism evidence="1 2">
    <name type="scientific">Hibiscus sabdariffa</name>
    <name type="common">roselle</name>
    <dbReference type="NCBI Taxonomy" id="183260"/>
    <lineage>
        <taxon>Eukaryota</taxon>
        <taxon>Viridiplantae</taxon>
        <taxon>Streptophyta</taxon>
        <taxon>Embryophyta</taxon>
        <taxon>Tracheophyta</taxon>
        <taxon>Spermatophyta</taxon>
        <taxon>Magnoliopsida</taxon>
        <taxon>eudicotyledons</taxon>
        <taxon>Gunneridae</taxon>
        <taxon>Pentapetalae</taxon>
        <taxon>rosids</taxon>
        <taxon>malvids</taxon>
        <taxon>Malvales</taxon>
        <taxon>Malvaceae</taxon>
        <taxon>Malvoideae</taxon>
        <taxon>Hibiscus</taxon>
    </lineage>
</organism>
<name>A0ABR2TID6_9ROSI</name>
<evidence type="ECO:0000313" key="1">
    <source>
        <dbReference type="EMBL" id="KAK9036984.1"/>
    </source>
</evidence>
<evidence type="ECO:0008006" key="3">
    <source>
        <dbReference type="Google" id="ProtNLM"/>
    </source>
</evidence>